<dbReference type="EMBL" id="CP133217">
    <property type="protein sequence ID" value="WML86623.1"/>
    <property type="molecule type" value="Genomic_DNA"/>
</dbReference>
<evidence type="ECO:0000313" key="2">
    <source>
        <dbReference type="EMBL" id="MDQ5767918.1"/>
    </source>
</evidence>
<dbReference type="InterPro" id="IPR053155">
    <property type="entry name" value="F-pilin_assembly_TraC"/>
</dbReference>
<dbReference type="Pfam" id="PF11130">
    <property type="entry name" value="TraC_F_IV"/>
    <property type="match status" value="1"/>
</dbReference>
<reference evidence="3 4" key="1">
    <citation type="submission" date="2023-08" db="EMBL/GenBank/DDBJ databases">
        <title>New molecular markers tilS and rpoB for phylogenetic and monitoring studies of the genus Thiothrix biodiversity.</title>
        <authorList>
            <person name="Ravin N.V."/>
            <person name="Smolyakov D."/>
            <person name="Markov N.D."/>
            <person name="Beletsky A.V."/>
            <person name="Mardanov A.V."/>
            <person name="Rudenko T.S."/>
            <person name="Grabovich M.Y."/>
        </authorList>
    </citation>
    <scope>NUCLEOTIDE SEQUENCE</scope>
    <source>
        <strain evidence="3">DNT52</strain>
        <strain evidence="2 4">H33</strain>
    </source>
</reference>
<dbReference type="Proteomes" id="UP001223336">
    <property type="component" value="Unassembled WGS sequence"/>
</dbReference>
<keyword evidence="4" id="KW-1185">Reference proteome</keyword>
<dbReference type="PANTHER" id="PTHR38467">
    <property type="match status" value="1"/>
</dbReference>
<evidence type="ECO:0000259" key="1">
    <source>
        <dbReference type="Pfam" id="PF19044"/>
    </source>
</evidence>
<accession>A0AA51MMD1</accession>
<feature type="domain" description="TraG P-loop" evidence="1">
    <location>
        <begin position="470"/>
        <end position="560"/>
    </location>
</feature>
<dbReference type="InterPro" id="IPR025955">
    <property type="entry name" value="TraC/Conjuga_ATPase"/>
</dbReference>
<dbReference type="Proteomes" id="UP001229862">
    <property type="component" value="Chromosome"/>
</dbReference>
<dbReference type="InterPro" id="IPR027417">
    <property type="entry name" value="P-loop_NTPase"/>
</dbReference>
<dbReference type="Gene3D" id="1.10.8.730">
    <property type="match status" value="1"/>
</dbReference>
<feature type="domain" description="TraG P-loop" evidence="1">
    <location>
        <begin position="614"/>
        <end position="836"/>
    </location>
</feature>
<dbReference type="RefSeq" id="WP_308134036.1">
    <property type="nucleotide sequence ID" value="NZ_CP133217.1"/>
</dbReference>
<dbReference type="EMBL" id="JAVFKN010000004">
    <property type="protein sequence ID" value="MDQ5767918.1"/>
    <property type="molecule type" value="Genomic_DNA"/>
</dbReference>
<proteinExistence type="predicted"/>
<dbReference type="CDD" id="cd01127">
    <property type="entry name" value="TrwB_TraG_TraD_VirD4"/>
    <property type="match status" value="1"/>
</dbReference>
<name>A0AA51MMD1_9GAMM</name>
<sequence>MLSRFADLFGSNNRRVTPDAGVLRGSPPPSVAAFSQFFQTHSLAELLNHDAYDPETRLYHSALNPPFLASNTTLRSYGFLLHLPASPGASDEMARILLGLFNQQYQVGTTLQFCLWASPEISPALAHWIHARQPGSIYERMARRRAEYLSQGLRQSLFSDSPYLLRNFQVTLAVFMPGEPDSHGITDALALRDGLMGVLRSAGFPSRTLEPAGLLNLLDEMLNPAKLGEFRTQPRHYDDQQPLKEQVLARDTQVLMDKDGLVIGDKAIRCLSVKDYPKEWALAQMTDLIGDFYQETLQIPCPFAATLAIQIPDPEVMRRMVNVKSARAIQTADSPMAKFLPDLQRKGREWQKVQDDVDAGIMLTRLWHGITLYPQLGLADQAENQVKSLYLSKGWGLQVDRFLQVQSFLASLPGRFDPHLAADFAKLKRLRTVTQFNATNTLPVVGEWTGTASPLLLLSGRRGQVMYLDMFDNNQGNYNGAVVASSGSGKSFFLNEIVSSVVGSGGRAWIIDVGRSYERTCKLVGGQFIEFAEHSGININPFTHIREFDDDEMTMLKQIVAQAIASEGGIDELSMSWIEQAIAQVWREKANAATFSDIARVLLAHPDKRATDMGQILFPYTQDGVYGRFFEGRSTLDFDNDLIVLELEELKSRKELQGVVLLIIMLRIQQEMYLGDRDRRKVCIIDEAWDLMSGGQAGKFIETGYRRVRKYGGAFLTATQSVNDYYKNPAAQAAWENADWVFMLRQKDESIEQLKASKRFNIDESLSRLLRSIKTRHGEYSEVYIHTPNGGAIGRLIVDKFTAKVYSTKAEEVHAVNQLVAQGYTLADAVEALVQQDAEANQHGRR</sequence>
<dbReference type="SUPFAM" id="SSF52540">
    <property type="entry name" value="P-loop containing nucleoside triphosphate hydrolases"/>
    <property type="match status" value="1"/>
</dbReference>
<protein>
    <submittedName>
        <fullName evidence="3">Type IV secretion system protein TraC</fullName>
    </submittedName>
</protein>
<organism evidence="3">
    <name type="scientific">Thiothrix subterranea</name>
    <dbReference type="NCBI Taxonomy" id="2735563"/>
    <lineage>
        <taxon>Bacteria</taxon>
        <taxon>Pseudomonadati</taxon>
        <taxon>Pseudomonadota</taxon>
        <taxon>Gammaproteobacteria</taxon>
        <taxon>Thiotrichales</taxon>
        <taxon>Thiotrichaceae</taxon>
        <taxon>Thiothrix</taxon>
    </lineage>
</organism>
<dbReference type="Gene3D" id="3.40.50.300">
    <property type="entry name" value="P-loop containing nucleotide triphosphate hydrolases"/>
    <property type="match status" value="1"/>
</dbReference>
<dbReference type="InterPro" id="IPR043964">
    <property type="entry name" value="P-loop_TraG"/>
</dbReference>
<dbReference type="AlphaFoldDB" id="A0AA51MMD1"/>
<dbReference type="InterPro" id="IPR014117">
    <property type="entry name" value="TraC-F-type"/>
</dbReference>
<dbReference type="Pfam" id="PF19044">
    <property type="entry name" value="P-loop_TraG"/>
    <property type="match status" value="2"/>
</dbReference>
<gene>
    <name evidence="3" type="primary">traC</name>
    <name evidence="2" type="ORF">RCC75_05230</name>
    <name evidence="3" type="ORF">RCG00_20350</name>
</gene>
<dbReference type="PANTHER" id="PTHR38467:SF1">
    <property type="entry name" value="CONJUGATIVE TRANSFER: ASSEMBLY"/>
    <property type="match status" value="1"/>
</dbReference>
<evidence type="ECO:0000313" key="4">
    <source>
        <dbReference type="Proteomes" id="UP001223336"/>
    </source>
</evidence>
<evidence type="ECO:0000313" key="3">
    <source>
        <dbReference type="EMBL" id="WML86623.1"/>
    </source>
</evidence>
<dbReference type="NCBIfam" id="TIGR02746">
    <property type="entry name" value="TraC-F-type"/>
    <property type="match status" value="1"/>
</dbReference>